<dbReference type="CDD" id="cd01065">
    <property type="entry name" value="NAD_bind_Shikimate_DH"/>
    <property type="match status" value="1"/>
</dbReference>
<dbReference type="Pfam" id="PF01488">
    <property type="entry name" value="Shikimate_DH"/>
    <property type="match status" value="1"/>
</dbReference>
<comment type="subunit">
    <text evidence="8">Homodimer.</text>
</comment>
<dbReference type="Gene3D" id="3.40.50.720">
    <property type="entry name" value="NAD(P)-binding Rossmann-like Domain"/>
    <property type="match status" value="1"/>
</dbReference>
<name>A0ABS4KMI8_9FIRM</name>
<evidence type="ECO:0000313" key="12">
    <source>
        <dbReference type="Proteomes" id="UP001314903"/>
    </source>
</evidence>
<dbReference type="RefSeq" id="WP_209661496.1">
    <property type="nucleotide sequence ID" value="NZ_JAGGLI010000029.1"/>
</dbReference>
<evidence type="ECO:0000259" key="9">
    <source>
        <dbReference type="Pfam" id="PF01488"/>
    </source>
</evidence>
<evidence type="ECO:0000256" key="8">
    <source>
        <dbReference type="HAMAP-Rule" id="MF_00222"/>
    </source>
</evidence>
<dbReference type="Proteomes" id="UP001314903">
    <property type="component" value="Unassembled WGS sequence"/>
</dbReference>
<dbReference type="Pfam" id="PF08501">
    <property type="entry name" value="Shikimate_dh_N"/>
    <property type="match status" value="1"/>
</dbReference>
<organism evidence="11 12">
    <name type="scientific">Acetoanaerobium pronyense</name>
    <dbReference type="NCBI Taxonomy" id="1482736"/>
    <lineage>
        <taxon>Bacteria</taxon>
        <taxon>Bacillati</taxon>
        <taxon>Bacillota</taxon>
        <taxon>Clostridia</taxon>
        <taxon>Peptostreptococcales</taxon>
        <taxon>Filifactoraceae</taxon>
        <taxon>Acetoanaerobium</taxon>
    </lineage>
</organism>
<accession>A0ABS4KMI8</accession>
<comment type="caution">
    <text evidence="8">Lacks conserved residue(s) required for the propagation of feature annotation.</text>
</comment>
<dbReference type="InterPro" id="IPR013708">
    <property type="entry name" value="Shikimate_DH-bd_N"/>
</dbReference>
<feature type="binding site" evidence="8">
    <location>
        <position position="62"/>
    </location>
    <ligand>
        <name>shikimate</name>
        <dbReference type="ChEBI" id="CHEBI:36208"/>
    </ligand>
</feature>
<proteinExistence type="inferred from homology"/>
<feature type="binding site" evidence="8">
    <location>
        <position position="211"/>
    </location>
    <ligand>
        <name>NADP(+)</name>
        <dbReference type="ChEBI" id="CHEBI:58349"/>
    </ligand>
</feature>
<feature type="binding site" evidence="8">
    <location>
        <position position="213"/>
    </location>
    <ligand>
        <name>shikimate</name>
        <dbReference type="ChEBI" id="CHEBI:36208"/>
    </ligand>
</feature>
<evidence type="ECO:0000256" key="5">
    <source>
        <dbReference type="ARBA" id="ARBA00023002"/>
    </source>
</evidence>
<feature type="binding site" evidence="8">
    <location>
        <position position="234"/>
    </location>
    <ligand>
        <name>NADP(+)</name>
        <dbReference type="ChEBI" id="CHEBI:58349"/>
    </ligand>
</feature>
<comment type="pathway">
    <text evidence="1 8">Metabolic intermediate biosynthesis; chorismate biosynthesis; chorismate from D-erythrose 4-phosphate and phosphoenolpyruvate: step 4/7.</text>
</comment>
<keyword evidence="5 8" id="KW-0560">Oxidoreductase</keyword>
<reference evidence="11 12" key="1">
    <citation type="submission" date="2021-03" db="EMBL/GenBank/DDBJ databases">
        <title>Genomic Encyclopedia of Type Strains, Phase IV (KMG-IV): sequencing the most valuable type-strain genomes for metagenomic binning, comparative biology and taxonomic classification.</title>
        <authorList>
            <person name="Goeker M."/>
        </authorList>
    </citation>
    <scope>NUCLEOTIDE SEQUENCE [LARGE SCALE GENOMIC DNA]</scope>
    <source>
        <strain evidence="11 12">DSM 27512</strain>
    </source>
</reference>
<feature type="domain" description="Quinate/shikimate 5-dehydrogenase/glutamyl-tRNA reductase" evidence="9">
    <location>
        <begin position="116"/>
        <end position="176"/>
    </location>
</feature>
<dbReference type="Gene3D" id="3.40.50.10860">
    <property type="entry name" value="Leucine Dehydrogenase, chain A, domain 1"/>
    <property type="match status" value="1"/>
</dbReference>
<evidence type="ECO:0000256" key="7">
    <source>
        <dbReference type="ARBA" id="ARBA00049442"/>
    </source>
</evidence>
<evidence type="ECO:0000259" key="10">
    <source>
        <dbReference type="Pfam" id="PF08501"/>
    </source>
</evidence>
<feature type="domain" description="Shikimate dehydrogenase substrate binding N-terminal" evidence="10">
    <location>
        <begin position="7"/>
        <end position="89"/>
    </location>
</feature>
<feature type="active site" description="Proton acceptor" evidence="8">
    <location>
        <position position="66"/>
    </location>
</feature>
<evidence type="ECO:0000256" key="4">
    <source>
        <dbReference type="ARBA" id="ARBA00022857"/>
    </source>
</evidence>
<evidence type="ECO:0000256" key="3">
    <source>
        <dbReference type="ARBA" id="ARBA00022605"/>
    </source>
</evidence>
<evidence type="ECO:0000256" key="6">
    <source>
        <dbReference type="ARBA" id="ARBA00023141"/>
    </source>
</evidence>
<feature type="binding site" evidence="8">
    <location>
        <position position="102"/>
    </location>
    <ligand>
        <name>shikimate</name>
        <dbReference type="ChEBI" id="CHEBI:36208"/>
    </ligand>
</feature>
<comment type="catalytic activity">
    <reaction evidence="7 8">
        <text>shikimate + NADP(+) = 3-dehydroshikimate + NADPH + H(+)</text>
        <dbReference type="Rhea" id="RHEA:17737"/>
        <dbReference type="ChEBI" id="CHEBI:15378"/>
        <dbReference type="ChEBI" id="CHEBI:16630"/>
        <dbReference type="ChEBI" id="CHEBI:36208"/>
        <dbReference type="ChEBI" id="CHEBI:57783"/>
        <dbReference type="ChEBI" id="CHEBI:58349"/>
        <dbReference type="EC" id="1.1.1.25"/>
    </reaction>
</comment>
<feature type="binding site" evidence="8">
    <location>
        <position position="87"/>
    </location>
    <ligand>
        <name>shikimate</name>
        <dbReference type="ChEBI" id="CHEBI:36208"/>
    </ligand>
</feature>
<dbReference type="SUPFAM" id="SSF53223">
    <property type="entry name" value="Aminoacid dehydrogenase-like, N-terminal domain"/>
    <property type="match status" value="1"/>
</dbReference>
<comment type="similarity">
    <text evidence="8">Belongs to the shikimate dehydrogenase family.</text>
</comment>
<evidence type="ECO:0000313" key="11">
    <source>
        <dbReference type="EMBL" id="MBP2028446.1"/>
    </source>
</evidence>
<protein>
    <recommendedName>
        <fullName evidence="2 8">Shikimate dehydrogenase (NADP(+))</fullName>
        <shortName evidence="8">SDH</shortName>
        <ecNumber evidence="2 8">1.1.1.25</ecNumber>
    </recommendedName>
</protein>
<keyword evidence="12" id="KW-1185">Reference proteome</keyword>
<dbReference type="PANTHER" id="PTHR21089:SF1">
    <property type="entry name" value="BIFUNCTIONAL 3-DEHYDROQUINATE DEHYDRATASE_SHIKIMATE DEHYDROGENASE, CHLOROPLASTIC"/>
    <property type="match status" value="1"/>
</dbReference>
<comment type="caution">
    <text evidence="11">The sequence shown here is derived from an EMBL/GenBank/DDBJ whole genome shotgun (WGS) entry which is preliminary data.</text>
</comment>
<dbReference type="InterPro" id="IPR022893">
    <property type="entry name" value="Shikimate_DH_fam"/>
</dbReference>
<dbReference type="EMBL" id="JAGGLI010000029">
    <property type="protein sequence ID" value="MBP2028446.1"/>
    <property type="molecule type" value="Genomic_DNA"/>
</dbReference>
<dbReference type="HAMAP" id="MF_00222">
    <property type="entry name" value="Shikimate_DH_AroE"/>
    <property type="match status" value="1"/>
</dbReference>
<keyword evidence="4 8" id="KW-0521">NADP</keyword>
<dbReference type="InterPro" id="IPR011342">
    <property type="entry name" value="Shikimate_DH"/>
</dbReference>
<keyword evidence="3 8" id="KW-0028">Amino-acid biosynthesis</keyword>
<evidence type="ECO:0000256" key="1">
    <source>
        <dbReference type="ARBA" id="ARBA00004871"/>
    </source>
</evidence>
<dbReference type="GO" id="GO:0004764">
    <property type="term" value="F:shikimate 3-dehydrogenase (NADP+) activity"/>
    <property type="evidence" value="ECO:0007669"/>
    <property type="project" value="UniProtKB-EC"/>
</dbReference>
<keyword evidence="6 8" id="KW-0057">Aromatic amino acid biosynthesis</keyword>
<feature type="binding site" evidence="8">
    <location>
        <begin position="126"/>
        <end position="130"/>
    </location>
    <ligand>
        <name>NADP(+)</name>
        <dbReference type="ChEBI" id="CHEBI:58349"/>
    </ligand>
</feature>
<feature type="binding site" evidence="8">
    <location>
        <position position="241"/>
    </location>
    <ligand>
        <name>shikimate</name>
        <dbReference type="ChEBI" id="CHEBI:36208"/>
    </ligand>
</feature>
<comment type="function">
    <text evidence="8">Involved in the biosynthesis of the chorismate, which leads to the biosynthesis of aromatic amino acids. Catalyzes the reversible NADPH linked reduction of 3-dehydroshikimate (DHSA) to yield shikimate (SA).</text>
</comment>
<evidence type="ECO:0000256" key="2">
    <source>
        <dbReference type="ARBA" id="ARBA00012962"/>
    </source>
</evidence>
<dbReference type="InterPro" id="IPR036291">
    <property type="entry name" value="NAD(P)-bd_dom_sf"/>
</dbReference>
<dbReference type="EC" id="1.1.1.25" evidence="2 8"/>
<dbReference type="NCBIfam" id="TIGR00507">
    <property type="entry name" value="aroE"/>
    <property type="match status" value="1"/>
</dbReference>
<feature type="binding site" evidence="8">
    <location>
        <begin position="15"/>
        <end position="17"/>
    </location>
    <ligand>
        <name>shikimate</name>
        <dbReference type="ChEBI" id="CHEBI:36208"/>
    </ligand>
</feature>
<dbReference type="PANTHER" id="PTHR21089">
    <property type="entry name" value="SHIKIMATE DEHYDROGENASE"/>
    <property type="match status" value="1"/>
</dbReference>
<dbReference type="SUPFAM" id="SSF51735">
    <property type="entry name" value="NAD(P)-binding Rossmann-fold domains"/>
    <property type="match status" value="1"/>
</dbReference>
<gene>
    <name evidence="8" type="primary">aroE</name>
    <name evidence="11" type="ORF">J2Z35_002249</name>
</gene>
<dbReference type="InterPro" id="IPR006151">
    <property type="entry name" value="Shikm_DH/Glu-tRNA_Rdtase"/>
</dbReference>
<dbReference type="InterPro" id="IPR046346">
    <property type="entry name" value="Aminoacid_DH-like_N_sf"/>
</dbReference>
<sequence>MKKIYGLLGETLSYSISDSIHEIIMKENNISGIYNMFEVKKENLEKGLEGFKAIGVRGVNVTIPYKQEVMKYLDDISQEAKEIGAVNTIVFDEGKPYGHNTDYFGFKMNLQKANIEIRNKSFVILGSGGAAKAVIKCLKDFNARDIVITARNKEKAQDFFKDLEVIAYENLKDIKSNYCIINTTPCGTYPDVESSVVGEDVVSMFENTVDLIYNPKETKFLSYGKKHEINHINGLYMLVGQAIKAQEIWNNIKIDESSAERIYKQVEKLI</sequence>